<evidence type="ECO:0008006" key="3">
    <source>
        <dbReference type="Google" id="ProtNLM"/>
    </source>
</evidence>
<sequence>MQNLAMLTRKQSTNQLKRIKTAKKHNKIIKMKLKLVLGLIIITTLFSCRNAKEKDDANLKKDSMITKILTHQLEDGPKSDYNDIKYNIHDFEATIYILRKKLEQNNFKFIDKALFAEKIKLYFNRTIDTGNTDKYLYLNFLDQCNKTLHYYPNDHFLIEGSFILKNESFITNMYAIPEILDYQKDYPQLNFVEEKPRFIYDAIEKEKIEIDRWKDLHDLPKEREKNILSLVHRNKYLFNESKSSLTWLLFNDQTFLKNLLIVFGYDKEPKINKMVLDSIYKENTKKNIIYGEVISSLFFAKDCNNKLEIRANLLKYVEENTSPTDNHFIYALGSFISTLYDGDEYEIFDEDPSKKFTDVEKAEIVANIANIENPAIEKYKSPASSDVWNLPGSSLYNLSVSHPEVIKIIEQHNYFGLPKMKEIIAKLQEEAPPKGADPE</sequence>
<reference evidence="2" key="1">
    <citation type="journal article" date="2019" name="Int. J. Syst. Evol. Microbiol.">
        <title>The Global Catalogue of Microorganisms (GCM) 10K type strain sequencing project: providing services to taxonomists for standard genome sequencing and annotation.</title>
        <authorList>
            <consortium name="The Broad Institute Genomics Platform"/>
            <consortium name="The Broad Institute Genome Sequencing Center for Infectious Disease"/>
            <person name="Wu L."/>
            <person name="Ma J."/>
        </authorList>
    </citation>
    <scope>NUCLEOTIDE SEQUENCE [LARGE SCALE GENOMIC DNA]</scope>
    <source>
        <strain evidence="2">JCM 17626</strain>
    </source>
</reference>
<protein>
    <recommendedName>
        <fullName evidence="3">Lipoprotein</fullName>
    </recommendedName>
</protein>
<dbReference type="Proteomes" id="UP001501772">
    <property type="component" value="Unassembled WGS sequence"/>
</dbReference>
<organism evidence="1 2">
    <name type="scientific">Pedobacter jeongneungensis</name>
    <dbReference type="NCBI Taxonomy" id="947309"/>
    <lineage>
        <taxon>Bacteria</taxon>
        <taxon>Pseudomonadati</taxon>
        <taxon>Bacteroidota</taxon>
        <taxon>Sphingobacteriia</taxon>
        <taxon>Sphingobacteriales</taxon>
        <taxon>Sphingobacteriaceae</taxon>
        <taxon>Pedobacter</taxon>
    </lineage>
</organism>
<proteinExistence type="predicted"/>
<name>A0ABP8BPY5_9SPHI</name>
<comment type="caution">
    <text evidence="1">The sequence shown here is derived from an EMBL/GenBank/DDBJ whole genome shotgun (WGS) entry which is preliminary data.</text>
</comment>
<evidence type="ECO:0000313" key="2">
    <source>
        <dbReference type="Proteomes" id="UP001501772"/>
    </source>
</evidence>
<dbReference type="EMBL" id="BAABBY010000014">
    <property type="protein sequence ID" value="GAA4212929.1"/>
    <property type="molecule type" value="Genomic_DNA"/>
</dbReference>
<keyword evidence="2" id="KW-1185">Reference proteome</keyword>
<accession>A0ABP8BPY5</accession>
<evidence type="ECO:0000313" key="1">
    <source>
        <dbReference type="EMBL" id="GAA4212929.1"/>
    </source>
</evidence>
<gene>
    <name evidence="1" type="ORF">GCM10022289_44440</name>
</gene>